<keyword evidence="1" id="KW-1133">Transmembrane helix</keyword>
<feature type="transmembrane region" description="Helical" evidence="1">
    <location>
        <begin position="37"/>
        <end position="57"/>
    </location>
</feature>
<dbReference type="Proteomes" id="UP001312865">
    <property type="component" value="Unassembled WGS sequence"/>
</dbReference>
<feature type="transmembrane region" description="Helical" evidence="1">
    <location>
        <begin position="7"/>
        <end position="25"/>
    </location>
</feature>
<sequence length="63" mass="7663">MGKKGYWAMIFLTLIVNVVMLQWTIESYYGEEYNRVWLFSGISFIATVSCFITYVFWRRIEYK</sequence>
<keyword evidence="1" id="KW-0472">Membrane</keyword>
<name>A0ABU8HFV1_9BACI</name>
<organism evidence="2 3">
    <name type="scientific">Bacillus spongiae</name>
    <dbReference type="NCBI Taxonomy" id="2683610"/>
    <lineage>
        <taxon>Bacteria</taxon>
        <taxon>Bacillati</taxon>
        <taxon>Bacillota</taxon>
        <taxon>Bacilli</taxon>
        <taxon>Bacillales</taxon>
        <taxon>Bacillaceae</taxon>
        <taxon>Bacillus</taxon>
    </lineage>
</organism>
<protein>
    <submittedName>
        <fullName evidence="2">Uncharacterized protein</fullName>
    </submittedName>
</protein>
<gene>
    <name evidence="2" type="ORF">WAK64_14375</name>
</gene>
<evidence type="ECO:0000256" key="1">
    <source>
        <dbReference type="SAM" id="Phobius"/>
    </source>
</evidence>
<reference evidence="2 3" key="1">
    <citation type="journal article" date="2018" name="J. Microbiol.">
        <title>Bacillus spongiae sp. nov., isolated from sponge of Jeju Island.</title>
        <authorList>
            <person name="Lee G.E."/>
            <person name="Im W.T."/>
            <person name="Park J.S."/>
        </authorList>
    </citation>
    <scope>NUCLEOTIDE SEQUENCE [LARGE SCALE GENOMIC DNA]</scope>
    <source>
        <strain evidence="2 3">135PIL107-10</strain>
    </source>
</reference>
<evidence type="ECO:0000313" key="2">
    <source>
        <dbReference type="EMBL" id="MEI5908241.1"/>
    </source>
</evidence>
<proteinExistence type="predicted"/>
<keyword evidence="3" id="KW-1185">Reference proteome</keyword>
<comment type="caution">
    <text evidence="2">The sequence shown here is derived from an EMBL/GenBank/DDBJ whole genome shotgun (WGS) entry which is preliminary data.</text>
</comment>
<evidence type="ECO:0000313" key="3">
    <source>
        <dbReference type="Proteomes" id="UP001312865"/>
    </source>
</evidence>
<dbReference type="RefSeq" id="WP_336587679.1">
    <property type="nucleotide sequence ID" value="NZ_JBBAXC010000011.1"/>
</dbReference>
<dbReference type="EMBL" id="JBBAXC010000011">
    <property type="protein sequence ID" value="MEI5908241.1"/>
    <property type="molecule type" value="Genomic_DNA"/>
</dbReference>
<keyword evidence="1" id="KW-0812">Transmembrane</keyword>
<accession>A0ABU8HFV1</accession>